<feature type="domain" description="UTP25 C-terminal" evidence="8">
    <location>
        <begin position="604"/>
        <end position="793"/>
    </location>
</feature>
<gene>
    <name evidence="10" type="ORF">O0I10_006963</name>
</gene>
<evidence type="ECO:0000256" key="7">
    <source>
        <dbReference type="SAM" id="MobiDB-lite"/>
    </source>
</evidence>
<evidence type="ECO:0000256" key="1">
    <source>
        <dbReference type="ARBA" id="ARBA00002883"/>
    </source>
</evidence>
<evidence type="ECO:0000313" key="11">
    <source>
        <dbReference type="Proteomes" id="UP001234581"/>
    </source>
</evidence>
<feature type="region of interest" description="Disordered" evidence="7">
    <location>
        <begin position="1"/>
        <end position="228"/>
    </location>
</feature>
<dbReference type="InterPro" id="IPR010678">
    <property type="entry name" value="UTP25"/>
</dbReference>
<name>A0AAD7V3G5_9FUNG</name>
<feature type="compositionally biased region" description="Basic and acidic residues" evidence="7">
    <location>
        <begin position="135"/>
        <end position="147"/>
    </location>
</feature>
<dbReference type="GO" id="GO:0034511">
    <property type="term" value="F:U3 snoRNA binding"/>
    <property type="evidence" value="ECO:0007669"/>
    <property type="project" value="InterPro"/>
</dbReference>
<evidence type="ECO:0000259" key="9">
    <source>
        <dbReference type="Pfam" id="PF22916"/>
    </source>
</evidence>
<comment type="subcellular location">
    <subcellularLocation>
        <location evidence="2 6">Nucleus</location>
        <location evidence="2 6">Nucleolus</location>
    </subcellularLocation>
</comment>
<evidence type="ECO:0000259" key="8">
    <source>
        <dbReference type="Pfam" id="PF06862"/>
    </source>
</evidence>
<feature type="compositionally biased region" description="Acidic residues" evidence="7">
    <location>
        <begin position="87"/>
        <end position="115"/>
    </location>
</feature>
<dbReference type="InterPro" id="IPR027417">
    <property type="entry name" value="P-loop_NTPase"/>
</dbReference>
<keyword evidence="6" id="KW-0690">Ribosome biogenesis</keyword>
<evidence type="ECO:0000313" key="10">
    <source>
        <dbReference type="EMBL" id="KAJ8657407.1"/>
    </source>
</evidence>
<evidence type="ECO:0000256" key="4">
    <source>
        <dbReference type="ARBA" id="ARBA00015422"/>
    </source>
</evidence>
<dbReference type="InterPro" id="IPR053939">
    <property type="entry name" value="UTP25_C"/>
</dbReference>
<feature type="domain" description="UTP25 NTP hydrolase-like" evidence="9">
    <location>
        <begin position="333"/>
        <end position="593"/>
    </location>
</feature>
<protein>
    <recommendedName>
        <fullName evidence="4 6">U3 small nucleolar RNA-associated protein 25</fullName>
        <shortName evidence="6">U3 snoRNA-associated protein 25</shortName>
    </recommendedName>
</protein>
<keyword evidence="6" id="KW-0698">rRNA processing</keyword>
<dbReference type="Gene3D" id="3.40.50.300">
    <property type="entry name" value="P-loop containing nucleotide triphosphate hydrolases"/>
    <property type="match status" value="1"/>
</dbReference>
<dbReference type="EMBL" id="JARTCD010000032">
    <property type="protein sequence ID" value="KAJ8657407.1"/>
    <property type="molecule type" value="Genomic_DNA"/>
</dbReference>
<feature type="compositionally biased region" description="Acidic residues" evidence="7">
    <location>
        <begin position="148"/>
        <end position="228"/>
    </location>
</feature>
<evidence type="ECO:0000256" key="3">
    <source>
        <dbReference type="ARBA" id="ARBA00009223"/>
    </source>
</evidence>
<dbReference type="GeneID" id="83214372"/>
<dbReference type="RefSeq" id="XP_058342320.1">
    <property type="nucleotide sequence ID" value="XM_058486985.1"/>
</dbReference>
<reference evidence="10 11" key="1">
    <citation type="submission" date="2023-03" db="EMBL/GenBank/DDBJ databases">
        <title>Genome sequence of Lichtheimia ornata CBS 291.66.</title>
        <authorList>
            <person name="Mohabir J.T."/>
            <person name="Shea T.P."/>
            <person name="Kurbessoian T."/>
            <person name="Berby B."/>
            <person name="Fontaine J."/>
            <person name="Livny J."/>
            <person name="Gnirke A."/>
            <person name="Stajich J.E."/>
            <person name="Cuomo C.A."/>
        </authorList>
    </citation>
    <scope>NUCLEOTIDE SEQUENCE [LARGE SCALE GENOMIC DNA]</scope>
    <source>
        <strain evidence="10">CBS 291.66</strain>
    </source>
</reference>
<dbReference type="Proteomes" id="UP001234581">
    <property type="component" value="Unassembled WGS sequence"/>
</dbReference>
<keyword evidence="11" id="KW-1185">Reference proteome</keyword>
<comment type="subunit">
    <text evidence="6">Component of the ribosomal small subunit (SSU) processome composed of at least 40 protein subunits and snoRNA U3.</text>
</comment>
<dbReference type="Pfam" id="PF22916">
    <property type="entry name" value="UTP25_NTPase-like"/>
    <property type="match status" value="1"/>
</dbReference>
<sequence length="794" mass="93013">MAKSAVSKSMARKRSQEPTQHVSGLSTAKSGAKRKNDNVKFGSLSRKQKNDLKEYGTLIPDDFHDDDDDDNMDEQGPSKRPRRVVYEEDLDRELEEEAGMEESDESEEEEEEEEEWQKPSAYSRLVGSLQKTSKHRDFYERIKREQQGVEDIEEELEDEGEEDIEGEDEDDDEDMDDEEELVDEDSEDAEEDEEDNEAAVVEEEQENDDEEEEEIMIGDLSDDDEENVDPFERRLSDEQPKSFDEDIVLADQKKWTTEMFQDDALKEVAAFTLHPDKSVKEQKPIKDLVEIKVKERLARRWKEANSDFVDEKDESALFTPLQERLFRYFNEHRDVLYCNRTVENAAEIRNAYALHILNYIYKTNDRVVKNNSKIANAHKENKEIGEIRDQGFTRPKVLLILPFRNSVVKVVDALIKASGTDQQENKKRFYDEFRLRDDDQLNKDKPADYVDTFSGNVDDHFRFGIKFGRKTMKFYSGLFASDMIIASPLGLRTLINGEEGDERNHDALSSIELVIMDQANHIMMQNWEHVEYVMQHLNLIPEKTHGCDISRIKSWYLDRKACYLRQTLVFSEFLTPEINGLFSKYFKNVSGKIKIKQRYEDGSILDVIPQVQQTFTRIDTTSLAAMNDTRFKYFIEKTLPTLRKSALMQTHTLIFVPSYFDYVRLRNYFEDNMYSYDSCCEYTDPRDMTRARGNFFQGKVSFLLYTERLHFYRRLNIRGTFHVVFYGLPDHPQFYSEVVNFLGLKFDEASAAEEATFSCTTLFSRYDHLKLERIVGSDRARKMCTAQKNVFMFA</sequence>
<dbReference type="PANTHER" id="PTHR12933">
    <property type="entry name" value="ORF PROTEIN-RELATED"/>
    <property type="match status" value="1"/>
</dbReference>
<feature type="compositionally biased region" description="Polar residues" evidence="7">
    <location>
        <begin position="17"/>
        <end position="29"/>
    </location>
</feature>
<evidence type="ECO:0000256" key="2">
    <source>
        <dbReference type="ARBA" id="ARBA00004604"/>
    </source>
</evidence>
<comment type="caution">
    <text evidence="10">The sequence shown here is derived from an EMBL/GenBank/DDBJ whole genome shotgun (WGS) entry which is preliminary data.</text>
</comment>
<dbReference type="InterPro" id="IPR053940">
    <property type="entry name" value="UTP25_NTPase-like"/>
</dbReference>
<keyword evidence="6" id="KW-0687">Ribonucleoprotein</keyword>
<evidence type="ECO:0000256" key="6">
    <source>
        <dbReference type="RuleBase" id="RU365070"/>
    </source>
</evidence>
<proteinExistence type="inferred from homology"/>
<evidence type="ECO:0000256" key="5">
    <source>
        <dbReference type="ARBA" id="ARBA00023242"/>
    </source>
</evidence>
<dbReference type="PANTHER" id="PTHR12933:SF0">
    <property type="entry name" value="U3 SMALL NUCLEOLAR RNA-ASSOCIATED PROTEIN 25 HOMOLOG"/>
    <property type="match status" value="1"/>
</dbReference>
<organism evidence="10 11">
    <name type="scientific">Lichtheimia ornata</name>
    <dbReference type="NCBI Taxonomy" id="688661"/>
    <lineage>
        <taxon>Eukaryota</taxon>
        <taxon>Fungi</taxon>
        <taxon>Fungi incertae sedis</taxon>
        <taxon>Mucoromycota</taxon>
        <taxon>Mucoromycotina</taxon>
        <taxon>Mucoromycetes</taxon>
        <taxon>Mucorales</taxon>
        <taxon>Lichtheimiaceae</taxon>
        <taxon>Lichtheimia</taxon>
    </lineage>
</organism>
<keyword evidence="5 6" id="KW-0539">Nucleus</keyword>
<comment type="similarity">
    <text evidence="3 6">Belongs to the UTP25 family.</text>
</comment>
<accession>A0AAD7V3G5</accession>
<dbReference type="GO" id="GO:0019843">
    <property type="term" value="F:rRNA binding"/>
    <property type="evidence" value="ECO:0007669"/>
    <property type="project" value="TreeGrafter"/>
</dbReference>
<dbReference type="AlphaFoldDB" id="A0AAD7V3G5"/>
<dbReference type="Pfam" id="PF06862">
    <property type="entry name" value="Utp25_C"/>
    <property type="match status" value="1"/>
</dbReference>
<comment type="function">
    <text evidence="1 6">DEAD-box RNA helicase-like protein required for pre-18S rRNA processing, specifically at sites A0, A1, and A2.</text>
</comment>
<dbReference type="GO" id="GO:0000462">
    <property type="term" value="P:maturation of SSU-rRNA from tricistronic rRNA transcript (SSU-rRNA, 5.8S rRNA, LSU-rRNA)"/>
    <property type="evidence" value="ECO:0007669"/>
    <property type="project" value="TreeGrafter"/>
</dbReference>
<feature type="compositionally biased region" description="Acidic residues" evidence="7">
    <location>
        <begin position="63"/>
        <end position="73"/>
    </location>
</feature>
<dbReference type="GO" id="GO:0032040">
    <property type="term" value="C:small-subunit processome"/>
    <property type="evidence" value="ECO:0007669"/>
    <property type="project" value="TreeGrafter"/>
</dbReference>